<sequence>MALQIKSVMLLGGSGTLGPFIIDALLQAGSFDVSVLSRPTSKSTFPPNVKVHKSDLSRASLTDVFRGQDAVIDLIAQGSLEDRKRYIDAAVEAGVKRFIPSEFSSNMENEANVALIPPLFMTRVATRDYLKSKAASNPNFSYTVVSNGPFYEWGLNTNFLGFNAKECKAVIYDDGTQRFSSTTLSSVGKAVAGILSKPAETANKGLFIASFTPNQNEILATLEEITGKKWAVEKASTTEALQQGREKLGKGDMSGFFQLLIASTLGPENGNNYEESATLSNDLLGLPKEDLKTVTKAVLEGN</sequence>
<dbReference type="Pfam" id="PF05368">
    <property type="entry name" value="NmrA"/>
    <property type="match status" value="1"/>
</dbReference>
<name>A0A2T3B672_AMORE</name>
<dbReference type="InterPro" id="IPR008030">
    <property type="entry name" value="NmrA-like"/>
</dbReference>
<accession>A0A2T3B672</accession>
<dbReference type="Gene3D" id="3.90.25.10">
    <property type="entry name" value="UDP-galactose 4-epimerase, domain 1"/>
    <property type="match status" value="1"/>
</dbReference>
<dbReference type="RefSeq" id="XP_024722405.1">
    <property type="nucleotide sequence ID" value="XM_024861714.1"/>
</dbReference>
<organism evidence="4 5">
    <name type="scientific">Amorphotheca resinae ATCC 22711</name>
    <dbReference type="NCBI Taxonomy" id="857342"/>
    <lineage>
        <taxon>Eukaryota</taxon>
        <taxon>Fungi</taxon>
        <taxon>Dikarya</taxon>
        <taxon>Ascomycota</taxon>
        <taxon>Pezizomycotina</taxon>
        <taxon>Leotiomycetes</taxon>
        <taxon>Helotiales</taxon>
        <taxon>Amorphothecaceae</taxon>
        <taxon>Amorphotheca</taxon>
    </lineage>
</organism>
<dbReference type="AlphaFoldDB" id="A0A2T3B672"/>
<dbReference type="SUPFAM" id="SSF51735">
    <property type="entry name" value="NAD(P)-binding Rossmann-fold domains"/>
    <property type="match status" value="1"/>
</dbReference>
<dbReference type="EMBL" id="KZ679009">
    <property type="protein sequence ID" value="PSS22250.1"/>
    <property type="molecule type" value="Genomic_DNA"/>
</dbReference>
<dbReference type="InterPro" id="IPR051609">
    <property type="entry name" value="NmrA/Isoflavone_reductase-like"/>
</dbReference>
<dbReference type="Gene3D" id="3.40.50.720">
    <property type="entry name" value="NAD(P)-binding Rossmann-like Domain"/>
    <property type="match status" value="1"/>
</dbReference>
<protein>
    <recommendedName>
        <fullName evidence="3">NmrA-like domain-containing protein</fullName>
    </recommendedName>
</protein>
<keyword evidence="5" id="KW-1185">Reference proteome</keyword>
<keyword evidence="2" id="KW-0560">Oxidoreductase</keyword>
<dbReference type="PANTHER" id="PTHR47706">
    <property type="entry name" value="NMRA-LIKE FAMILY PROTEIN"/>
    <property type="match status" value="1"/>
</dbReference>
<dbReference type="InterPro" id="IPR045312">
    <property type="entry name" value="PCBER-like"/>
</dbReference>
<evidence type="ECO:0000259" key="3">
    <source>
        <dbReference type="Pfam" id="PF05368"/>
    </source>
</evidence>
<dbReference type="GeneID" id="36569795"/>
<dbReference type="InParanoid" id="A0A2T3B672"/>
<evidence type="ECO:0000256" key="2">
    <source>
        <dbReference type="ARBA" id="ARBA00023002"/>
    </source>
</evidence>
<keyword evidence="1" id="KW-0521">NADP</keyword>
<gene>
    <name evidence="4" type="ORF">M430DRAFT_118561</name>
</gene>
<dbReference type="PANTHER" id="PTHR47706:SF9">
    <property type="entry name" value="NMRA-LIKE DOMAIN-CONTAINING PROTEIN-RELATED"/>
    <property type="match status" value="1"/>
</dbReference>
<evidence type="ECO:0000313" key="5">
    <source>
        <dbReference type="Proteomes" id="UP000241818"/>
    </source>
</evidence>
<evidence type="ECO:0000313" key="4">
    <source>
        <dbReference type="EMBL" id="PSS22250.1"/>
    </source>
</evidence>
<dbReference type="InterPro" id="IPR036291">
    <property type="entry name" value="NAD(P)-bd_dom_sf"/>
</dbReference>
<reference evidence="4 5" key="1">
    <citation type="journal article" date="2018" name="New Phytol.">
        <title>Comparative genomics and transcriptomics depict ericoid mycorrhizal fungi as versatile saprotrophs and plant mutualists.</title>
        <authorList>
            <person name="Martino E."/>
            <person name="Morin E."/>
            <person name="Grelet G.A."/>
            <person name="Kuo A."/>
            <person name="Kohler A."/>
            <person name="Daghino S."/>
            <person name="Barry K.W."/>
            <person name="Cichocki N."/>
            <person name="Clum A."/>
            <person name="Dockter R.B."/>
            <person name="Hainaut M."/>
            <person name="Kuo R.C."/>
            <person name="LaButti K."/>
            <person name="Lindahl B.D."/>
            <person name="Lindquist E.A."/>
            <person name="Lipzen A."/>
            <person name="Khouja H.R."/>
            <person name="Magnuson J."/>
            <person name="Murat C."/>
            <person name="Ohm R.A."/>
            <person name="Singer S.W."/>
            <person name="Spatafora J.W."/>
            <person name="Wang M."/>
            <person name="Veneault-Fourrey C."/>
            <person name="Henrissat B."/>
            <person name="Grigoriev I.V."/>
            <person name="Martin F.M."/>
            <person name="Perotto S."/>
        </authorList>
    </citation>
    <scope>NUCLEOTIDE SEQUENCE [LARGE SCALE GENOMIC DNA]</scope>
    <source>
        <strain evidence="4 5">ATCC 22711</strain>
    </source>
</reference>
<dbReference type="GO" id="GO:0016491">
    <property type="term" value="F:oxidoreductase activity"/>
    <property type="evidence" value="ECO:0007669"/>
    <property type="project" value="UniProtKB-KW"/>
</dbReference>
<dbReference type="Proteomes" id="UP000241818">
    <property type="component" value="Unassembled WGS sequence"/>
</dbReference>
<dbReference type="STRING" id="857342.A0A2T3B672"/>
<proteinExistence type="predicted"/>
<evidence type="ECO:0000256" key="1">
    <source>
        <dbReference type="ARBA" id="ARBA00022857"/>
    </source>
</evidence>
<dbReference type="OrthoDB" id="9984533at2759"/>
<feature type="domain" description="NmrA-like" evidence="3">
    <location>
        <begin position="6"/>
        <end position="243"/>
    </location>
</feature>
<dbReference type="CDD" id="cd05259">
    <property type="entry name" value="PCBER_SDR_a"/>
    <property type="match status" value="1"/>
</dbReference>